<dbReference type="RefSeq" id="WP_053782610.1">
    <property type="nucleotide sequence ID" value="NZ_LITU01000070.1"/>
</dbReference>
<gene>
    <name evidence="1" type="ORF">AMS66_20820</name>
</gene>
<name>A0A0N0UH65_9BACL</name>
<sequence length="310" mass="34398">MSNYIGNGAYCYANSAAMLLSSIGEKVDPSLLEVIGGFSLGAFRTQEDLLFFDNCTSSPDLAISKAMSILGFSVRESVQPRGTEMPVDELREALKQGPVMMGPLDMGKLVYNPNSPNLGGCDHYVVALSMEGDEICLHDPAGFPNVFLTVDKLEEAWKSEFPWSSGVYRRWWSPERFEQPDLDEINCRAFTWFKSTLTEQIHDIAAQEGRTGASAILHKSEQVRAGAIDGNEWAHYVYFALPVGARRAHDYGLFFKTSHPDLSALKYAQSRQFGECQSRLVSRNWEAAATIMVALAETEAMIQAAILKME</sequence>
<dbReference type="AlphaFoldDB" id="A0A0N0UH65"/>
<evidence type="ECO:0000313" key="2">
    <source>
        <dbReference type="Proteomes" id="UP000037688"/>
    </source>
</evidence>
<evidence type="ECO:0000313" key="1">
    <source>
        <dbReference type="EMBL" id="KOY14427.1"/>
    </source>
</evidence>
<accession>A0A0N0UH65</accession>
<protein>
    <submittedName>
        <fullName evidence="1">Uncharacterized protein</fullName>
    </submittedName>
</protein>
<organism evidence="1 2">
    <name type="scientific">Paenibacillus xylanivorans</name>
    <dbReference type="NCBI Taxonomy" id="1705561"/>
    <lineage>
        <taxon>Bacteria</taxon>
        <taxon>Bacillati</taxon>
        <taxon>Bacillota</taxon>
        <taxon>Bacilli</taxon>
        <taxon>Bacillales</taxon>
        <taxon>Paenibacillaceae</taxon>
        <taxon>Paenibacillus</taxon>
    </lineage>
</organism>
<dbReference type="OrthoDB" id="8065844at2"/>
<dbReference type="Gene3D" id="3.90.70.10">
    <property type="entry name" value="Cysteine proteinases"/>
    <property type="match status" value="1"/>
</dbReference>
<keyword evidence="2" id="KW-1185">Reference proteome</keyword>
<proteinExistence type="predicted"/>
<dbReference type="EMBL" id="LITU01000070">
    <property type="protein sequence ID" value="KOY14427.1"/>
    <property type="molecule type" value="Genomic_DNA"/>
</dbReference>
<reference evidence="1 2" key="1">
    <citation type="submission" date="2015-08" db="EMBL/GenBank/DDBJ databases">
        <title>Draft genome sequence of cellulolytic and xylanolytic Paenibacillus sp. A59, isolated from a decaying forest soil from Patagonia, Argentina.</title>
        <authorList>
            <person name="Ghio S."/>
            <person name="Caceres A.M."/>
            <person name="Talia P."/>
            <person name="Grasso D."/>
            <person name="Campos E."/>
        </authorList>
    </citation>
    <scope>NUCLEOTIDE SEQUENCE [LARGE SCALE GENOMIC DNA]</scope>
    <source>
        <strain evidence="1 2">A59</strain>
    </source>
</reference>
<dbReference type="Proteomes" id="UP000037688">
    <property type="component" value="Unassembled WGS sequence"/>
</dbReference>
<dbReference type="PATRIC" id="fig|1705561.3.peg.4341"/>
<comment type="caution">
    <text evidence="1">The sequence shown here is derived from an EMBL/GenBank/DDBJ whole genome shotgun (WGS) entry which is preliminary data.</text>
</comment>